<proteinExistence type="predicted"/>
<dbReference type="Pfam" id="PF07963">
    <property type="entry name" value="N_methyl"/>
    <property type="match status" value="1"/>
</dbReference>
<evidence type="ECO:0000313" key="2">
    <source>
        <dbReference type="Proteomes" id="UP000309061"/>
    </source>
</evidence>
<dbReference type="OrthoDB" id="8456192at2"/>
<dbReference type="PROSITE" id="PS00409">
    <property type="entry name" value="PROKAR_NTER_METHYL"/>
    <property type="match status" value="1"/>
</dbReference>
<organism evidence="1 2">
    <name type="scientific">Methylocystis heyeri</name>
    <dbReference type="NCBI Taxonomy" id="391905"/>
    <lineage>
        <taxon>Bacteria</taxon>
        <taxon>Pseudomonadati</taxon>
        <taxon>Pseudomonadota</taxon>
        <taxon>Alphaproteobacteria</taxon>
        <taxon>Hyphomicrobiales</taxon>
        <taxon>Methylocystaceae</taxon>
        <taxon>Methylocystis</taxon>
    </lineage>
</organism>
<reference evidence="1 2" key="1">
    <citation type="submission" date="2019-11" db="EMBL/GenBank/DDBJ databases">
        <title>The genome sequence of Methylocystis heyeri.</title>
        <authorList>
            <person name="Oshkin I.Y."/>
            <person name="Miroshnikov K."/>
            <person name="Dedysh S.N."/>
        </authorList>
    </citation>
    <scope>NUCLEOTIDE SEQUENCE [LARGE SCALE GENOMIC DNA]</scope>
    <source>
        <strain evidence="1 2">H2</strain>
    </source>
</reference>
<dbReference type="RefSeq" id="WP_136496467.1">
    <property type="nucleotide sequence ID" value="NZ_CP046052.1"/>
</dbReference>
<dbReference type="EMBL" id="CP046052">
    <property type="protein sequence ID" value="QGM46213.1"/>
    <property type="molecule type" value="Genomic_DNA"/>
</dbReference>
<dbReference type="Proteomes" id="UP000309061">
    <property type="component" value="Chromosome"/>
</dbReference>
<dbReference type="NCBIfam" id="TIGR02532">
    <property type="entry name" value="IV_pilin_GFxxxE"/>
    <property type="match status" value="1"/>
</dbReference>
<accession>A0A6B8KI73</accession>
<evidence type="ECO:0000313" key="1">
    <source>
        <dbReference type="EMBL" id="QGM46213.1"/>
    </source>
</evidence>
<dbReference type="KEGG" id="mhey:H2LOC_011185"/>
<keyword evidence="2" id="KW-1185">Reference proteome</keyword>
<gene>
    <name evidence="1" type="ORF">H2LOC_011185</name>
</gene>
<dbReference type="AlphaFoldDB" id="A0A6B8KI73"/>
<sequence length="211" mass="23263">MKRRIRRRRDAGFTLLELLLSLALLALLMGSLLSGMQLAQKAFETSRSNQAVGDLEAAATALSDMLSHAYPMMIPDQKKGQTLFFFGRPDGCMFVGLSEGQTQAGGFFAGEIGLEPNGSSADLAVWTQSFRPAEASQIARSSMQKTEAVRGVSFLQLRYFGVMEEGKPPRWSDNWLDAAHLPKLIAVRFTTARFGRPVEIDFTVALRQEAQ</sequence>
<protein>
    <submittedName>
        <fullName evidence="1">Prepilin-type N-terminal cleavage/methylation domain-containing protein</fullName>
    </submittedName>
</protein>
<dbReference type="InterPro" id="IPR012902">
    <property type="entry name" value="N_methyl_site"/>
</dbReference>
<name>A0A6B8KI73_9HYPH</name>